<accession>A0A6M3JX06</accession>
<dbReference type="AlphaFoldDB" id="A0A6M3JX06"/>
<protein>
    <submittedName>
        <fullName evidence="2">Uncharacterized protein</fullName>
    </submittedName>
</protein>
<sequence>MKQARCFAKDIEQMRQFLSDLEEILDDKPDNVGKWMQDNYPKGLGRHWQRLINGYEVMFSNACDISTNYLEWKPEIQEAMRLYSRGE</sequence>
<dbReference type="EMBL" id="MT142033">
    <property type="protein sequence ID" value="QJA73532.1"/>
    <property type="molecule type" value="Genomic_DNA"/>
</dbReference>
<name>A0A6M3JX06_9ZZZZ</name>
<dbReference type="EMBL" id="MT141387">
    <property type="protein sequence ID" value="QJA59869.1"/>
    <property type="molecule type" value="Genomic_DNA"/>
</dbReference>
<gene>
    <name evidence="2" type="ORF">MM415A02328_0019</name>
    <name evidence="1" type="ORF">MM415B01222_0015</name>
</gene>
<proteinExistence type="predicted"/>
<evidence type="ECO:0000313" key="2">
    <source>
        <dbReference type="EMBL" id="QJA73532.1"/>
    </source>
</evidence>
<organism evidence="2">
    <name type="scientific">viral metagenome</name>
    <dbReference type="NCBI Taxonomy" id="1070528"/>
    <lineage>
        <taxon>unclassified sequences</taxon>
        <taxon>metagenomes</taxon>
        <taxon>organismal metagenomes</taxon>
    </lineage>
</organism>
<reference evidence="2" key="1">
    <citation type="submission" date="2020-03" db="EMBL/GenBank/DDBJ databases">
        <title>The deep terrestrial virosphere.</title>
        <authorList>
            <person name="Holmfeldt K."/>
            <person name="Nilsson E."/>
            <person name="Simone D."/>
            <person name="Lopez-Fernandez M."/>
            <person name="Wu X."/>
            <person name="de Brujin I."/>
            <person name="Lundin D."/>
            <person name="Andersson A."/>
            <person name="Bertilsson S."/>
            <person name="Dopson M."/>
        </authorList>
    </citation>
    <scope>NUCLEOTIDE SEQUENCE</scope>
    <source>
        <strain evidence="2">MM415A02328</strain>
        <strain evidence="1">MM415B01222</strain>
    </source>
</reference>
<evidence type="ECO:0000313" key="1">
    <source>
        <dbReference type="EMBL" id="QJA59869.1"/>
    </source>
</evidence>